<organism evidence="8">
    <name type="scientific">freshwater metagenome</name>
    <dbReference type="NCBI Taxonomy" id="449393"/>
    <lineage>
        <taxon>unclassified sequences</taxon>
        <taxon>metagenomes</taxon>
        <taxon>ecological metagenomes</taxon>
    </lineage>
</organism>
<dbReference type="GO" id="GO:0009360">
    <property type="term" value="C:DNA polymerase III complex"/>
    <property type="evidence" value="ECO:0007669"/>
    <property type="project" value="TreeGrafter"/>
</dbReference>
<comment type="similarity">
    <text evidence="6">Belongs to the DNA polymerase HolA subunit family.</text>
</comment>
<dbReference type="PANTHER" id="PTHR34388">
    <property type="entry name" value="DNA POLYMERASE III SUBUNIT DELTA"/>
    <property type="match status" value="1"/>
</dbReference>
<dbReference type="AlphaFoldDB" id="A0A6J6HFB4"/>
<dbReference type="NCBIfam" id="TIGR01128">
    <property type="entry name" value="holA"/>
    <property type="match status" value="1"/>
</dbReference>
<dbReference type="InterPro" id="IPR005790">
    <property type="entry name" value="DNA_polIII_delta"/>
</dbReference>
<dbReference type="InterPro" id="IPR027417">
    <property type="entry name" value="P-loop_NTPase"/>
</dbReference>
<keyword evidence="5" id="KW-0239">DNA-directed DNA polymerase</keyword>
<evidence type="ECO:0000256" key="1">
    <source>
        <dbReference type="ARBA" id="ARBA00012417"/>
    </source>
</evidence>
<evidence type="ECO:0000256" key="7">
    <source>
        <dbReference type="ARBA" id="ARBA00049244"/>
    </source>
</evidence>
<dbReference type="GO" id="GO:0003887">
    <property type="term" value="F:DNA-directed DNA polymerase activity"/>
    <property type="evidence" value="ECO:0007669"/>
    <property type="project" value="UniProtKB-KW"/>
</dbReference>
<dbReference type="EC" id="2.7.7.7" evidence="1"/>
<dbReference type="GO" id="GO:0003677">
    <property type="term" value="F:DNA binding"/>
    <property type="evidence" value="ECO:0007669"/>
    <property type="project" value="InterPro"/>
</dbReference>
<accession>A0A6J6HFB4</accession>
<evidence type="ECO:0000256" key="5">
    <source>
        <dbReference type="ARBA" id="ARBA00022932"/>
    </source>
</evidence>
<evidence type="ECO:0000313" key="8">
    <source>
        <dbReference type="EMBL" id="CAB4610649.1"/>
    </source>
</evidence>
<evidence type="ECO:0000256" key="3">
    <source>
        <dbReference type="ARBA" id="ARBA00022695"/>
    </source>
</evidence>
<evidence type="ECO:0000256" key="4">
    <source>
        <dbReference type="ARBA" id="ARBA00022705"/>
    </source>
</evidence>
<gene>
    <name evidence="8" type="ORF">UFOPK1855_00398</name>
</gene>
<dbReference type="SUPFAM" id="SSF48019">
    <property type="entry name" value="post-AAA+ oligomerization domain-like"/>
    <property type="match status" value="1"/>
</dbReference>
<dbReference type="SUPFAM" id="SSF52540">
    <property type="entry name" value="P-loop containing nucleoside triphosphate hydrolases"/>
    <property type="match status" value="1"/>
</dbReference>
<evidence type="ECO:0000256" key="2">
    <source>
        <dbReference type="ARBA" id="ARBA00022679"/>
    </source>
</evidence>
<keyword evidence="4" id="KW-0235">DNA replication</keyword>
<evidence type="ECO:0000256" key="6">
    <source>
        <dbReference type="ARBA" id="ARBA00034754"/>
    </source>
</evidence>
<proteinExistence type="inferred from homology"/>
<keyword evidence="2" id="KW-0808">Transferase</keyword>
<dbReference type="Gene3D" id="1.20.272.10">
    <property type="match status" value="1"/>
</dbReference>
<sequence length="327" mass="35541">MSSAKQVQWRRAQPAPIMLISGAEQYFASVATRSIRDQLREKYADLEISELNASDYRTGQLLNLASPSLFAEPRLILIDDADRCTDEFIEDGKAYLQNPAADTFVLIRHHATSVRGKALLDAIRASEQAIEVVCPKFDKDYTRTDFLNGHFQDAGRKISAGAIKALIDAFSGEVAELAAACNQLLADNEDTITQEMVDQNFAGRVETSSFKIADAALAGRPSEALTLLRHGLSTGLEAVPLVAGLAVRVRLLAKMSADPRATPVSLGVASWQLNKARAELQGWSDEALGKAVQMVADADAAAKGAEKDTTYRLERLIHFLAVKGREL</sequence>
<reference evidence="8" key="1">
    <citation type="submission" date="2020-05" db="EMBL/GenBank/DDBJ databases">
        <authorList>
            <person name="Chiriac C."/>
            <person name="Salcher M."/>
            <person name="Ghai R."/>
            <person name="Kavagutti S V."/>
        </authorList>
    </citation>
    <scope>NUCLEOTIDE SEQUENCE</scope>
</reference>
<comment type="catalytic activity">
    <reaction evidence="7">
        <text>DNA(n) + a 2'-deoxyribonucleoside 5'-triphosphate = DNA(n+1) + diphosphate</text>
        <dbReference type="Rhea" id="RHEA:22508"/>
        <dbReference type="Rhea" id="RHEA-COMP:17339"/>
        <dbReference type="Rhea" id="RHEA-COMP:17340"/>
        <dbReference type="ChEBI" id="CHEBI:33019"/>
        <dbReference type="ChEBI" id="CHEBI:61560"/>
        <dbReference type="ChEBI" id="CHEBI:173112"/>
        <dbReference type="EC" id="2.7.7.7"/>
    </reaction>
</comment>
<dbReference type="InterPro" id="IPR008921">
    <property type="entry name" value="DNA_pol3_clamp-load_cplx_C"/>
</dbReference>
<dbReference type="EMBL" id="CAEZUW010000046">
    <property type="protein sequence ID" value="CAB4610649.1"/>
    <property type="molecule type" value="Genomic_DNA"/>
</dbReference>
<keyword evidence="3" id="KW-0548">Nucleotidyltransferase</keyword>
<dbReference type="Gene3D" id="3.40.50.300">
    <property type="entry name" value="P-loop containing nucleotide triphosphate hydrolases"/>
    <property type="match status" value="1"/>
</dbReference>
<dbReference type="GO" id="GO:0006261">
    <property type="term" value="P:DNA-templated DNA replication"/>
    <property type="evidence" value="ECO:0007669"/>
    <property type="project" value="TreeGrafter"/>
</dbReference>
<dbReference type="PANTHER" id="PTHR34388:SF1">
    <property type="entry name" value="DNA POLYMERASE III SUBUNIT DELTA"/>
    <property type="match status" value="1"/>
</dbReference>
<protein>
    <recommendedName>
        <fullName evidence="1">DNA-directed DNA polymerase</fullName>
        <ecNumber evidence="1">2.7.7.7</ecNumber>
    </recommendedName>
</protein>
<name>A0A6J6HFB4_9ZZZZ</name>